<name>A0A2T0UEY9_9ACTN</name>
<protein>
    <submittedName>
        <fullName evidence="1">Uncharacterized protein</fullName>
    </submittedName>
</protein>
<keyword evidence="2" id="KW-1185">Reference proteome</keyword>
<evidence type="ECO:0000313" key="1">
    <source>
        <dbReference type="EMBL" id="PRY56462.1"/>
    </source>
</evidence>
<reference evidence="1 2" key="1">
    <citation type="submission" date="2018-03" db="EMBL/GenBank/DDBJ databases">
        <title>Genomic Encyclopedia of Type Strains, Phase III (KMG-III): the genomes of soil and plant-associated and newly described type strains.</title>
        <authorList>
            <person name="Whitman W."/>
        </authorList>
    </citation>
    <scope>NUCLEOTIDE SEQUENCE [LARGE SCALE GENOMIC DNA]</scope>
    <source>
        <strain evidence="1 2">CGMCC 4.7067</strain>
    </source>
</reference>
<sequence>MNRHFTDDDGYPTKTYLAAIATAVTEAGLDFDWGHSDVDEDLWFSIRLDDGRLMLTWSAEADGQNADPKAPGAVDRWATTWFDNDDTAEGFHLGTTRAYTTGTLIPEPAAVADLAQQVLRDKIAEAA</sequence>
<dbReference type="Proteomes" id="UP000238176">
    <property type="component" value="Unassembled WGS sequence"/>
</dbReference>
<dbReference type="OrthoDB" id="279684at2"/>
<accession>A0A2T0UEY9</accession>
<dbReference type="RefSeq" id="WP_106365888.1">
    <property type="nucleotide sequence ID" value="NZ_PVTJ01000009.1"/>
</dbReference>
<proteinExistence type="predicted"/>
<comment type="caution">
    <text evidence="1">The sequence shown here is derived from an EMBL/GenBank/DDBJ whole genome shotgun (WGS) entry which is preliminary data.</text>
</comment>
<gene>
    <name evidence="1" type="ORF">B0I28_109111</name>
</gene>
<organism evidence="1 2">
    <name type="scientific">Glycomyces artemisiae</name>
    <dbReference type="NCBI Taxonomy" id="1076443"/>
    <lineage>
        <taxon>Bacteria</taxon>
        <taxon>Bacillati</taxon>
        <taxon>Actinomycetota</taxon>
        <taxon>Actinomycetes</taxon>
        <taxon>Glycomycetales</taxon>
        <taxon>Glycomycetaceae</taxon>
        <taxon>Glycomyces</taxon>
    </lineage>
</organism>
<evidence type="ECO:0000313" key="2">
    <source>
        <dbReference type="Proteomes" id="UP000238176"/>
    </source>
</evidence>
<dbReference type="AlphaFoldDB" id="A0A2T0UEY9"/>
<dbReference type="EMBL" id="PVTJ01000009">
    <property type="protein sequence ID" value="PRY56462.1"/>
    <property type="molecule type" value="Genomic_DNA"/>
</dbReference>